<feature type="transmembrane region" description="Helical" evidence="2">
    <location>
        <begin position="33"/>
        <end position="52"/>
    </location>
</feature>
<keyword evidence="2" id="KW-0472">Membrane</keyword>
<feature type="region of interest" description="Disordered" evidence="1">
    <location>
        <begin position="107"/>
        <end position="303"/>
    </location>
</feature>
<feature type="compositionally biased region" description="Low complexity" evidence="1">
    <location>
        <begin position="110"/>
        <end position="120"/>
    </location>
</feature>
<dbReference type="OrthoDB" id="2438256at2759"/>
<proteinExistence type="predicted"/>
<sequence>MNGDVYTKISERMKQENFTEDEIRTVQKAKDQLSNYTTAGSALGAFGGIMLARSKKFKGFQAMALATGAFLIGSQVGMLFGAMASLRTIQSIPNFQRVLTIVQDMREQRPGPQGSQGPQRSQRHDPSVSMPPAGYQRFPAQPRSEMVSDDVVKESQFQGFSSGDGYHGGNDPNNGKAMLGSDNAWTNVEQRARELQQGSNSWSKIRQENVPKSAWARVRTGNDPQSDGDTNGGAQANSDQTSPNYQNSGAKRGGSSWDRIRQQQAEGTPVGSASPDGPNAFPRTREDLESHANRNRNKYGDAL</sequence>
<evidence type="ECO:0000256" key="2">
    <source>
        <dbReference type="SAM" id="Phobius"/>
    </source>
</evidence>
<protein>
    <submittedName>
        <fullName evidence="3">Uncharacterized protein</fullName>
    </submittedName>
</protein>
<reference evidence="3" key="1">
    <citation type="journal article" date="2020" name="Fungal Divers.">
        <title>Resolving the Mortierellaceae phylogeny through synthesis of multi-gene phylogenetics and phylogenomics.</title>
        <authorList>
            <person name="Vandepol N."/>
            <person name="Liber J."/>
            <person name="Desiro A."/>
            <person name="Na H."/>
            <person name="Kennedy M."/>
            <person name="Barry K."/>
            <person name="Grigoriev I.V."/>
            <person name="Miller A.N."/>
            <person name="O'Donnell K."/>
            <person name="Stajich J.E."/>
            <person name="Bonito G."/>
        </authorList>
    </citation>
    <scope>NUCLEOTIDE SEQUENCE</scope>
    <source>
        <strain evidence="3">BC1065</strain>
    </source>
</reference>
<comment type="caution">
    <text evidence="3">The sequence shown here is derived from an EMBL/GenBank/DDBJ whole genome shotgun (WGS) entry which is preliminary data.</text>
</comment>
<feature type="compositionally biased region" description="Basic and acidic residues" evidence="1">
    <location>
        <begin position="283"/>
        <end position="292"/>
    </location>
</feature>
<evidence type="ECO:0000313" key="3">
    <source>
        <dbReference type="EMBL" id="KAG0269006.1"/>
    </source>
</evidence>
<accession>A0A9P6QJW6</accession>
<dbReference type="EMBL" id="JAAAJB010000036">
    <property type="protein sequence ID" value="KAG0269006.1"/>
    <property type="molecule type" value="Genomic_DNA"/>
</dbReference>
<name>A0A9P6QJW6_9FUNG</name>
<keyword evidence="4" id="KW-1185">Reference proteome</keyword>
<feature type="transmembrane region" description="Helical" evidence="2">
    <location>
        <begin position="64"/>
        <end position="86"/>
    </location>
</feature>
<organism evidence="3 4">
    <name type="scientific">Actinomortierella ambigua</name>
    <dbReference type="NCBI Taxonomy" id="1343610"/>
    <lineage>
        <taxon>Eukaryota</taxon>
        <taxon>Fungi</taxon>
        <taxon>Fungi incertae sedis</taxon>
        <taxon>Mucoromycota</taxon>
        <taxon>Mortierellomycotina</taxon>
        <taxon>Mortierellomycetes</taxon>
        <taxon>Mortierellales</taxon>
        <taxon>Mortierellaceae</taxon>
        <taxon>Actinomortierella</taxon>
    </lineage>
</organism>
<evidence type="ECO:0000313" key="4">
    <source>
        <dbReference type="Proteomes" id="UP000807716"/>
    </source>
</evidence>
<evidence type="ECO:0000256" key="1">
    <source>
        <dbReference type="SAM" id="MobiDB-lite"/>
    </source>
</evidence>
<feature type="compositionally biased region" description="Polar residues" evidence="1">
    <location>
        <begin position="222"/>
        <end position="249"/>
    </location>
</feature>
<dbReference type="AlphaFoldDB" id="A0A9P6QJW6"/>
<keyword evidence="2" id="KW-1133">Transmembrane helix</keyword>
<dbReference type="Proteomes" id="UP000807716">
    <property type="component" value="Unassembled WGS sequence"/>
</dbReference>
<gene>
    <name evidence="3" type="ORF">DFQ27_005112</name>
</gene>
<keyword evidence="2" id="KW-0812">Transmembrane</keyword>